<reference evidence="1 2" key="1">
    <citation type="submission" date="2021-06" db="EMBL/GenBank/DDBJ databases">
        <title>Caerostris extrusa draft genome.</title>
        <authorList>
            <person name="Kono N."/>
            <person name="Arakawa K."/>
        </authorList>
    </citation>
    <scope>NUCLEOTIDE SEQUENCE [LARGE SCALE GENOMIC DNA]</scope>
</reference>
<dbReference type="Proteomes" id="UP001054945">
    <property type="component" value="Unassembled WGS sequence"/>
</dbReference>
<protein>
    <submittedName>
        <fullName evidence="1">Uncharacterized protein</fullName>
    </submittedName>
</protein>
<sequence length="100" mass="11701">MSLRGFKKMEQMFESSVRSLQCLSPYTPPPPRSLRQIKQRKRSSLATVFGSLDREKSPKMIHFIQEELENIEKGDNEFEVRGTKKLISNRIFLSPIEKFP</sequence>
<gene>
    <name evidence="1" type="primary">AVEN_222783_1</name>
    <name evidence="1" type="ORF">CEXT_321181</name>
</gene>
<dbReference type="EMBL" id="BPLR01014938">
    <property type="protein sequence ID" value="GIY72392.1"/>
    <property type="molecule type" value="Genomic_DNA"/>
</dbReference>
<keyword evidence="2" id="KW-1185">Reference proteome</keyword>
<name>A0AAV4VPZ2_CAEEX</name>
<comment type="caution">
    <text evidence="1">The sequence shown here is derived from an EMBL/GenBank/DDBJ whole genome shotgun (WGS) entry which is preliminary data.</text>
</comment>
<proteinExistence type="predicted"/>
<accession>A0AAV4VPZ2</accession>
<organism evidence="1 2">
    <name type="scientific">Caerostris extrusa</name>
    <name type="common">Bark spider</name>
    <name type="synonym">Caerostris bankana</name>
    <dbReference type="NCBI Taxonomy" id="172846"/>
    <lineage>
        <taxon>Eukaryota</taxon>
        <taxon>Metazoa</taxon>
        <taxon>Ecdysozoa</taxon>
        <taxon>Arthropoda</taxon>
        <taxon>Chelicerata</taxon>
        <taxon>Arachnida</taxon>
        <taxon>Araneae</taxon>
        <taxon>Araneomorphae</taxon>
        <taxon>Entelegynae</taxon>
        <taxon>Araneoidea</taxon>
        <taxon>Araneidae</taxon>
        <taxon>Caerostris</taxon>
    </lineage>
</organism>
<evidence type="ECO:0000313" key="2">
    <source>
        <dbReference type="Proteomes" id="UP001054945"/>
    </source>
</evidence>
<dbReference type="AlphaFoldDB" id="A0AAV4VPZ2"/>
<evidence type="ECO:0000313" key="1">
    <source>
        <dbReference type="EMBL" id="GIY72392.1"/>
    </source>
</evidence>